<evidence type="ECO:0000259" key="7">
    <source>
        <dbReference type="Pfam" id="PF07980"/>
    </source>
</evidence>
<evidence type="ECO:0000256" key="5">
    <source>
        <dbReference type="ARBA" id="ARBA00023237"/>
    </source>
</evidence>
<dbReference type="Pfam" id="PF07980">
    <property type="entry name" value="SusD_RagB"/>
    <property type="match status" value="1"/>
</dbReference>
<dbReference type="SUPFAM" id="SSF48452">
    <property type="entry name" value="TPR-like"/>
    <property type="match status" value="1"/>
</dbReference>
<evidence type="ECO:0000256" key="4">
    <source>
        <dbReference type="ARBA" id="ARBA00023136"/>
    </source>
</evidence>
<sequence length="557" mass="61725">MRTIIVIFLALASLAAFNSCSKSLLDENPPHLIAGVNLFADYEGFQAGLNGLYALVRSEREGLDGGTALVAQLFMNGTDNMTTNHTVSGFATIAETWGSTNNPAAAIYSDVFNWLYSIINSANTIIDQASNRTDVDWVGGNASPETNKLIVIAEARAVRAWAYRHLTYSWGDVPLSLHESVGNTIRTDWTRTPVAAVQEQIVTDLSFAEQHIPVEAVMPGRITKGAVQHYLSEMSLLRNKPDSAVYWADKAISNPAYKLITNRYGVQANQPGVAFMDMFIDGNINREQGNTEALWVFQFQQFVNGGGTNQIFRRDHHSRYVNIQVGGVSPFQITSERGGRGYGRMSLTKWAIDNYEAQDDRGSGFAIRKYFVLRTAAENAPVAADRLPAGYNYGDTFKLSWSNDITATSRSRTNWPFSRKADWADPNDVGGSSTYNDAIYLRLGETYLLKAEAQLMAGDPGAAASTINILRRRANASEVDAAAVNIDFILDERSRELLLEEQRRYSLLRTGKWLERTRLHNKNGGQLIQDRDILFPIPQPVIDANLTGVMPQNKGFN</sequence>
<evidence type="ECO:0000259" key="8">
    <source>
        <dbReference type="Pfam" id="PF14322"/>
    </source>
</evidence>
<keyword evidence="4" id="KW-0472">Membrane</keyword>
<dbReference type="AlphaFoldDB" id="A0AAJ5WU52"/>
<keyword evidence="5" id="KW-0998">Cell outer membrane</keyword>
<comment type="subcellular location">
    <subcellularLocation>
        <location evidence="1">Cell outer membrane</location>
    </subcellularLocation>
</comment>
<dbReference type="InterPro" id="IPR033985">
    <property type="entry name" value="SusD-like_N"/>
</dbReference>
<feature type="signal peptide" evidence="6">
    <location>
        <begin position="1"/>
        <end position="18"/>
    </location>
</feature>
<dbReference type="Proteomes" id="UP001220610">
    <property type="component" value="Chromosome"/>
</dbReference>
<reference evidence="9" key="1">
    <citation type="submission" date="2023-03" db="EMBL/GenBank/DDBJ databases">
        <title>Andean soil-derived lignocellulolytic bacterial consortium as a source of novel taxa and putative plastic-active enzymes.</title>
        <authorList>
            <person name="Diaz-Garcia L."/>
            <person name="Chuvochina M."/>
            <person name="Feuerriegel G."/>
            <person name="Bunk B."/>
            <person name="Sproer C."/>
            <person name="Streit W.R."/>
            <person name="Rodriguez L.M."/>
            <person name="Overmann J."/>
            <person name="Jimenez D.J."/>
        </authorList>
    </citation>
    <scope>NUCLEOTIDE SEQUENCE</scope>
    <source>
        <strain evidence="9">MAG 7</strain>
    </source>
</reference>
<evidence type="ECO:0000313" key="10">
    <source>
        <dbReference type="Proteomes" id="UP001220610"/>
    </source>
</evidence>
<comment type="similarity">
    <text evidence="2">Belongs to the SusD family.</text>
</comment>
<evidence type="ECO:0000256" key="2">
    <source>
        <dbReference type="ARBA" id="ARBA00006275"/>
    </source>
</evidence>
<dbReference type="InterPro" id="IPR012944">
    <property type="entry name" value="SusD_RagB_dom"/>
</dbReference>
<feature type="chain" id="PRO_5042496470" evidence="6">
    <location>
        <begin position="19"/>
        <end position="557"/>
    </location>
</feature>
<gene>
    <name evidence="9" type="ORF">P0Y53_12280</name>
</gene>
<dbReference type="EMBL" id="CP119311">
    <property type="protein sequence ID" value="WEK38276.1"/>
    <property type="molecule type" value="Genomic_DNA"/>
</dbReference>
<feature type="domain" description="RagB/SusD" evidence="7">
    <location>
        <begin position="329"/>
        <end position="555"/>
    </location>
</feature>
<protein>
    <submittedName>
        <fullName evidence="9">RagB/SusD family nutrient uptake outer membrane protein</fullName>
    </submittedName>
</protein>
<feature type="domain" description="SusD-like N-terminal" evidence="8">
    <location>
        <begin position="80"/>
        <end position="234"/>
    </location>
</feature>
<evidence type="ECO:0000256" key="1">
    <source>
        <dbReference type="ARBA" id="ARBA00004442"/>
    </source>
</evidence>
<dbReference type="Gene3D" id="1.25.40.390">
    <property type="match status" value="1"/>
</dbReference>
<proteinExistence type="inferred from homology"/>
<dbReference type="GO" id="GO:0009279">
    <property type="term" value="C:cell outer membrane"/>
    <property type="evidence" value="ECO:0007669"/>
    <property type="project" value="UniProtKB-SubCell"/>
</dbReference>
<evidence type="ECO:0000313" key="9">
    <source>
        <dbReference type="EMBL" id="WEK38276.1"/>
    </source>
</evidence>
<accession>A0AAJ5WU52</accession>
<evidence type="ECO:0000256" key="6">
    <source>
        <dbReference type="SAM" id="SignalP"/>
    </source>
</evidence>
<dbReference type="InterPro" id="IPR011990">
    <property type="entry name" value="TPR-like_helical_dom_sf"/>
</dbReference>
<dbReference type="Pfam" id="PF14322">
    <property type="entry name" value="SusD-like_3"/>
    <property type="match status" value="1"/>
</dbReference>
<evidence type="ECO:0000256" key="3">
    <source>
        <dbReference type="ARBA" id="ARBA00022729"/>
    </source>
</evidence>
<organism evidence="9 10">
    <name type="scientific">Candidatus Pseudobacter hemicellulosilyticus</name>
    <dbReference type="NCBI Taxonomy" id="3121375"/>
    <lineage>
        <taxon>Bacteria</taxon>
        <taxon>Pseudomonadati</taxon>
        <taxon>Bacteroidota</taxon>
        <taxon>Chitinophagia</taxon>
        <taxon>Chitinophagales</taxon>
        <taxon>Chitinophagaceae</taxon>
        <taxon>Pseudobacter</taxon>
    </lineage>
</organism>
<keyword evidence="3 6" id="KW-0732">Signal</keyword>
<name>A0AAJ5WU52_9BACT</name>